<dbReference type="Pfam" id="PF00149">
    <property type="entry name" value="Metallophos"/>
    <property type="match status" value="1"/>
</dbReference>
<accession>A0ABX3JXS6</accession>
<feature type="domain" description="Calcineurin-like phosphoesterase" evidence="1">
    <location>
        <begin position="2"/>
        <end position="193"/>
    </location>
</feature>
<comment type="caution">
    <text evidence="2">The sequence shown here is derived from an EMBL/GenBank/DDBJ whole genome shotgun (WGS) entry which is preliminary data.</text>
</comment>
<protein>
    <recommendedName>
        <fullName evidence="1">Calcineurin-like phosphoesterase domain-containing protein</fullName>
    </recommendedName>
</protein>
<dbReference type="Gene3D" id="3.60.21.10">
    <property type="match status" value="1"/>
</dbReference>
<gene>
    <name evidence="2" type="ORF">BBD40_06595</name>
</gene>
<evidence type="ECO:0000313" key="3">
    <source>
        <dbReference type="Proteomes" id="UP000189059"/>
    </source>
</evidence>
<dbReference type="PANTHER" id="PTHR42850:SF4">
    <property type="entry name" value="ZINC-DEPENDENT ENDOPOLYPHOSPHATASE"/>
    <property type="match status" value="1"/>
</dbReference>
<proteinExistence type="predicted"/>
<evidence type="ECO:0000313" key="2">
    <source>
        <dbReference type="EMBL" id="OOC61560.1"/>
    </source>
</evidence>
<reference evidence="2 3" key="1">
    <citation type="submission" date="2016-12" db="EMBL/GenBank/DDBJ databases">
        <title>Genome sequencing and description of Paenibacillus sp. nov. from high altitude lake in the Indian Trans- Himalayas.</title>
        <authorList>
            <person name="Kiran S."/>
            <person name="Swarnkar M.K."/>
            <person name="Rana A."/>
            <person name="Tewari R."/>
            <person name="Gulati A."/>
        </authorList>
    </citation>
    <scope>NUCLEOTIDE SEQUENCE [LARGE SCALE GENOMIC DNA]</scope>
    <source>
        <strain evidence="2 3">IHBB 9951</strain>
    </source>
</reference>
<dbReference type="CDD" id="cd00144">
    <property type="entry name" value="MPP_PPP_family"/>
    <property type="match status" value="1"/>
</dbReference>
<dbReference type="PANTHER" id="PTHR42850">
    <property type="entry name" value="METALLOPHOSPHOESTERASE"/>
    <property type="match status" value="1"/>
</dbReference>
<dbReference type="InterPro" id="IPR050126">
    <property type="entry name" value="Ap4A_hydrolase"/>
</dbReference>
<name>A0ABX3JXS6_9BACL</name>
<dbReference type="EMBL" id="MRVI01000001">
    <property type="protein sequence ID" value="OOC61560.1"/>
    <property type="molecule type" value="Genomic_DNA"/>
</dbReference>
<dbReference type="InterPro" id="IPR029052">
    <property type="entry name" value="Metallo-depent_PP-like"/>
</dbReference>
<dbReference type="Proteomes" id="UP000189059">
    <property type="component" value="Unassembled WGS sequence"/>
</dbReference>
<organism evidence="2 3">
    <name type="scientific">Paenibacillus ihbetae</name>
    <dbReference type="NCBI Taxonomy" id="1870820"/>
    <lineage>
        <taxon>Bacteria</taxon>
        <taxon>Bacillati</taxon>
        <taxon>Bacillota</taxon>
        <taxon>Bacilli</taxon>
        <taxon>Bacillales</taxon>
        <taxon>Paenibacillaceae</taxon>
        <taxon>Paenibacillus</taxon>
    </lineage>
</organism>
<sequence>MIISDVHGCLDEFNLLLSKVNYRPQHDELILLGDYVDRGIKSREVVQRVKELHEEFGVVVLKGNHDDMMVSALINNDESLNAHWLNNGGYQTIESYCGFDFLEEQFDWNTYIKAKEFIRNHFQPHIDFLNDLPLYHETDTHIFVHAGINPFYEDWKKQPDDDFLWIRDIFINNLTGTDKIVVFGHTPCVYLHSSADIWFSPLEDKIGVDGACAYGKQLNCLEINHGEYFLHSVKKGESPPNLARDKTICERYANPIREGDSFEARDYCVNERNFKFRKDKYFYRTDESNRDSISLFINRSFY</sequence>
<dbReference type="InterPro" id="IPR004843">
    <property type="entry name" value="Calcineurin-like_PHP"/>
</dbReference>
<keyword evidence="3" id="KW-1185">Reference proteome</keyword>
<evidence type="ECO:0000259" key="1">
    <source>
        <dbReference type="Pfam" id="PF00149"/>
    </source>
</evidence>
<dbReference type="SUPFAM" id="SSF56300">
    <property type="entry name" value="Metallo-dependent phosphatases"/>
    <property type="match status" value="1"/>
</dbReference>